<dbReference type="PROSITE" id="PS51257">
    <property type="entry name" value="PROKAR_LIPOPROTEIN"/>
    <property type="match status" value="1"/>
</dbReference>
<evidence type="ECO:0000313" key="3">
    <source>
        <dbReference type="Proteomes" id="UP000032229"/>
    </source>
</evidence>
<dbReference type="RefSeq" id="WP_044638149.1">
    <property type="nucleotide sequence ID" value="NZ_CP007202.1"/>
</dbReference>
<dbReference type="AlphaFoldDB" id="A0A0C5WPK3"/>
<dbReference type="EMBL" id="CP007202">
    <property type="protein sequence ID" value="AJR04850.1"/>
    <property type="molecule type" value="Genomic_DNA"/>
</dbReference>
<protein>
    <recommendedName>
        <fullName evidence="4">Bacterial spore germination immunoglobulin-like domain-containing protein</fullName>
    </recommendedName>
</protein>
<organism evidence="2 3">
    <name type="scientific">Siansivirga zeaxanthinifaciens CC-SAMT-1</name>
    <dbReference type="NCBI Taxonomy" id="1454006"/>
    <lineage>
        <taxon>Bacteria</taxon>
        <taxon>Pseudomonadati</taxon>
        <taxon>Bacteroidota</taxon>
        <taxon>Flavobacteriia</taxon>
        <taxon>Flavobacteriales</taxon>
        <taxon>Flavobacteriaceae</taxon>
        <taxon>Siansivirga</taxon>
    </lineage>
</organism>
<evidence type="ECO:0000313" key="2">
    <source>
        <dbReference type="EMBL" id="AJR04850.1"/>
    </source>
</evidence>
<reference evidence="2 3" key="1">
    <citation type="submission" date="2014-02" db="EMBL/GenBank/DDBJ databases">
        <authorList>
            <person name="Young C.-C."/>
            <person name="Hameed A."/>
            <person name="Huang H.-C."/>
            <person name="Shahina M."/>
        </authorList>
    </citation>
    <scope>NUCLEOTIDE SEQUENCE [LARGE SCALE GENOMIC DNA]</scope>
    <source>
        <strain evidence="2 3">CC-SAMT-1</strain>
    </source>
</reference>
<name>A0A0C5WPK3_9FLAO</name>
<dbReference type="HOGENOM" id="CLU_1634259_0_0_10"/>
<proteinExistence type="predicted"/>
<dbReference type="Proteomes" id="UP000032229">
    <property type="component" value="Chromosome"/>
</dbReference>
<gene>
    <name evidence="2" type="ORF">AW14_07125</name>
</gene>
<dbReference type="OrthoDB" id="1164630at2"/>
<dbReference type="STRING" id="1454006.AW14_07125"/>
<feature type="chain" id="PRO_5002191970" description="Bacterial spore germination immunoglobulin-like domain-containing protein" evidence="1">
    <location>
        <begin position="23"/>
        <end position="162"/>
    </location>
</feature>
<feature type="signal peptide" evidence="1">
    <location>
        <begin position="1"/>
        <end position="22"/>
    </location>
</feature>
<dbReference type="KEGG" id="sze:AW14_07125"/>
<evidence type="ECO:0000256" key="1">
    <source>
        <dbReference type="SAM" id="SignalP"/>
    </source>
</evidence>
<accession>A0A0C5WPK3</accession>
<keyword evidence="3" id="KW-1185">Reference proteome</keyword>
<evidence type="ECO:0008006" key="4">
    <source>
        <dbReference type="Google" id="ProtNLM"/>
    </source>
</evidence>
<keyword evidence="1" id="KW-0732">Signal</keyword>
<sequence>MRHFKILLLSLTLISLSFISCKDSKKDTTTDEVVVEENTPEVEIEVTDDNPKHPSVDVKANQTITSPLTLNINSEGAWLANEGELGTVELFDKNNKSLGSAIMSSKDGEWMTTGPAAFIATLNFTVSEAQTGHLVFHNNVVSDEGIDREMSFHIPVKIAPSN</sequence>